<sequence>MVRLRVDRVEAVVICVTVAIAAASFLTNVGRMTHVLSHEYAIYSKYSNADRRHAATDQLQIPGDVLDFYAERVAKGDRVYFQVDPSGLSANMTLEQAVAFAGRFYLLPAVQTSDLANANTVVSFQADPGVLGLHYSAQERAGLQLFFVSKIEGR</sequence>
<gene>
    <name evidence="2" type="ORF">UFOPK2399_01374</name>
</gene>
<evidence type="ECO:0000256" key="1">
    <source>
        <dbReference type="SAM" id="Phobius"/>
    </source>
</evidence>
<protein>
    <submittedName>
        <fullName evidence="2">Unannotated protein</fullName>
    </submittedName>
</protein>
<keyword evidence="1" id="KW-0812">Transmembrane</keyword>
<proteinExistence type="predicted"/>
<reference evidence="2" key="1">
    <citation type="submission" date="2020-05" db="EMBL/GenBank/DDBJ databases">
        <authorList>
            <person name="Chiriac C."/>
            <person name="Salcher M."/>
            <person name="Ghai R."/>
            <person name="Kavagutti S V."/>
        </authorList>
    </citation>
    <scope>NUCLEOTIDE SEQUENCE</scope>
</reference>
<name>A0A6J6PVS4_9ZZZZ</name>
<dbReference type="EMBL" id="CAEZXP010000004">
    <property type="protein sequence ID" value="CAB4701223.1"/>
    <property type="molecule type" value="Genomic_DNA"/>
</dbReference>
<evidence type="ECO:0000313" key="2">
    <source>
        <dbReference type="EMBL" id="CAB4701223.1"/>
    </source>
</evidence>
<organism evidence="2">
    <name type="scientific">freshwater metagenome</name>
    <dbReference type="NCBI Taxonomy" id="449393"/>
    <lineage>
        <taxon>unclassified sequences</taxon>
        <taxon>metagenomes</taxon>
        <taxon>ecological metagenomes</taxon>
    </lineage>
</organism>
<dbReference type="AlphaFoldDB" id="A0A6J6PVS4"/>
<keyword evidence="1" id="KW-0472">Membrane</keyword>
<feature type="transmembrane region" description="Helical" evidence="1">
    <location>
        <begin position="12"/>
        <end position="30"/>
    </location>
</feature>
<keyword evidence="1" id="KW-1133">Transmembrane helix</keyword>
<accession>A0A6J6PVS4</accession>